<sequence>MSGYQGLQTTDCISMRWLNARKFNVIAIQFMLNSHPFARQWSCIEQ</sequence>
<dbReference type="Proteomes" id="UP000515442">
    <property type="component" value="Chromosome"/>
</dbReference>
<evidence type="ECO:0000313" key="2">
    <source>
        <dbReference type="Proteomes" id="UP000515442"/>
    </source>
</evidence>
<proteinExistence type="predicted"/>
<gene>
    <name evidence="1" type="ORF">WP3W19E03_11160</name>
</gene>
<reference evidence="1 2" key="1">
    <citation type="submission" date="2019-12" db="EMBL/GenBank/DDBJ databases">
        <title>complete genome sequences of Aeromonas veronii str. WP3-W19-ESBL-03 isolated from wastewater treatment plant effluent.</title>
        <authorList>
            <person name="Sekizuka T."/>
            <person name="Itokawa K."/>
            <person name="Yatsu K."/>
            <person name="Inamine Y."/>
            <person name="Kuroda M."/>
        </authorList>
    </citation>
    <scope>NUCLEOTIDE SEQUENCE [LARGE SCALE GENOMIC DNA]</scope>
    <source>
        <strain evidence="1 2">WP3-W19-ESBL-03</strain>
    </source>
</reference>
<dbReference type="EMBL" id="AP022038">
    <property type="protein sequence ID" value="BBR38591.1"/>
    <property type="molecule type" value="Genomic_DNA"/>
</dbReference>
<organism evidence="1 2">
    <name type="scientific">Aeromonas veronii</name>
    <dbReference type="NCBI Taxonomy" id="654"/>
    <lineage>
        <taxon>Bacteria</taxon>
        <taxon>Pseudomonadati</taxon>
        <taxon>Pseudomonadota</taxon>
        <taxon>Gammaproteobacteria</taxon>
        <taxon>Aeromonadales</taxon>
        <taxon>Aeromonadaceae</taxon>
        <taxon>Aeromonas</taxon>
    </lineage>
</organism>
<dbReference type="AlphaFoldDB" id="A0A6S5X1Q3"/>
<evidence type="ECO:0000313" key="1">
    <source>
        <dbReference type="EMBL" id="BBR38591.1"/>
    </source>
</evidence>
<name>A0A6S5X1Q3_AERVE</name>
<protein>
    <submittedName>
        <fullName evidence="1">Uncharacterized protein</fullName>
    </submittedName>
</protein>
<accession>A0A6S5X1Q3</accession>